<dbReference type="Gene3D" id="2.40.160.50">
    <property type="entry name" value="membrane protein fhac: a member of the omp85/tpsb transporter family"/>
    <property type="match status" value="1"/>
</dbReference>
<dbReference type="CDD" id="cd07205">
    <property type="entry name" value="Pat_PNPLA6_PNPLA7_NTE1_like"/>
    <property type="match status" value="1"/>
</dbReference>
<dbReference type="GO" id="GO:0019867">
    <property type="term" value="C:outer membrane"/>
    <property type="evidence" value="ECO:0007669"/>
    <property type="project" value="InterPro"/>
</dbReference>
<keyword evidence="2 6" id="KW-0378">Hydrolase</keyword>
<evidence type="ECO:0000256" key="5">
    <source>
        <dbReference type="ARBA" id="ARBA00023136"/>
    </source>
</evidence>
<evidence type="ECO:0000313" key="9">
    <source>
        <dbReference type="Proteomes" id="UP000199197"/>
    </source>
</evidence>
<evidence type="ECO:0000256" key="3">
    <source>
        <dbReference type="ARBA" id="ARBA00022963"/>
    </source>
</evidence>
<evidence type="ECO:0000259" key="7">
    <source>
        <dbReference type="PROSITE" id="PS51635"/>
    </source>
</evidence>
<dbReference type="Pfam" id="PF07244">
    <property type="entry name" value="POTRA"/>
    <property type="match status" value="1"/>
</dbReference>
<dbReference type="GO" id="GO:0016042">
    <property type="term" value="P:lipid catabolic process"/>
    <property type="evidence" value="ECO:0007669"/>
    <property type="project" value="UniProtKB-UniRule"/>
</dbReference>
<keyword evidence="3 6" id="KW-0442">Lipid degradation</keyword>
<dbReference type="PANTHER" id="PTHR14226:SF76">
    <property type="entry name" value="NTE FAMILY PROTEIN RSSA"/>
    <property type="match status" value="1"/>
</dbReference>
<keyword evidence="4 6" id="KW-0443">Lipid metabolism</keyword>
<evidence type="ECO:0000256" key="1">
    <source>
        <dbReference type="ARBA" id="ARBA00004370"/>
    </source>
</evidence>
<dbReference type="OrthoDB" id="9770965at2"/>
<dbReference type="EMBL" id="CZVW01000014">
    <property type="protein sequence ID" value="CUT02992.1"/>
    <property type="molecule type" value="Genomic_DNA"/>
</dbReference>
<dbReference type="InterPro" id="IPR002641">
    <property type="entry name" value="PNPLA_dom"/>
</dbReference>
<feature type="short sequence motif" description="DGA/G" evidence="6">
    <location>
        <begin position="229"/>
        <end position="231"/>
    </location>
</feature>
<dbReference type="Pfam" id="PF01103">
    <property type="entry name" value="Omp85"/>
    <property type="match status" value="1"/>
</dbReference>
<feature type="domain" description="PNPLA" evidence="7">
    <location>
        <begin position="48"/>
        <end position="242"/>
    </location>
</feature>
<organism evidence="8 9">
    <name type="scientific">Candidatus Chryseopegocella kryptomonas</name>
    <dbReference type="NCBI Taxonomy" id="1633643"/>
    <lineage>
        <taxon>Bacteria</taxon>
        <taxon>Pseudomonadati</taxon>
        <taxon>Candidatus Kryptoniota</taxon>
        <taxon>Candidatus Chryseopegocella</taxon>
    </lineage>
</organism>
<reference evidence="9" key="1">
    <citation type="submission" date="2015-11" db="EMBL/GenBank/DDBJ databases">
        <authorList>
            <person name="Varghese N."/>
        </authorList>
    </citation>
    <scope>NUCLEOTIDE SEQUENCE [LARGE SCALE GENOMIC DNA]</scope>
    <source>
        <strain evidence="9">JGI-23</strain>
    </source>
</reference>
<proteinExistence type="predicted"/>
<comment type="subcellular location">
    <subcellularLocation>
        <location evidence="1">Membrane</location>
    </subcellularLocation>
</comment>
<dbReference type="AlphaFoldDB" id="A0A0P1NV13"/>
<dbReference type="InterPro" id="IPR000184">
    <property type="entry name" value="Bac_surfAg_D15"/>
</dbReference>
<dbReference type="PANTHER" id="PTHR14226">
    <property type="entry name" value="NEUROPATHY TARGET ESTERASE/SWISS CHEESE D.MELANOGASTER"/>
    <property type="match status" value="1"/>
</dbReference>
<dbReference type="Gene3D" id="3.40.1090.10">
    <property type="entry name" value="Cytosolic phospholipase A2 catalytic domain"/>
    <property type="match status" value="2"/>
</dbReference>
<evidence type="ECO:0000256" key="6">
    <source>
        <dbReference type="PROSITE-ProRule" id="PRU01161"/>
    </source>
</evidence>
<gene>
    <name evidence="8" type="ORF">JGI23_01382</name>
</gene>
<protein>
    <submittedName>
        <fullName evidence="8">NTE family protein</fullName>
    </submittedName>
</protein>
<dbReference type="Gene3D" id="3.10.20.310">
    <property type="entry name" value="membrane protein fhac"/>
    <property type="match status" value="1"/>
</dbReference>
<sequence>MKRFFLFHFFLFLVYHTICFAQKFSIKFFDGENSKVINYELKRPKIALVLSGGGARGLSHIGVLKVFEKYNIPIDCIIGTSMGSIVGGLYCAGLRADEIEKLALETNWNDILSLGEEENRANLFLERKYLVEKSFIYFRFKGFKPLIPSYVTSGQKINESLLKIFFKTPFHFETDYENLNPKFYSVATDLVSGRRVVFSKGNLIYTIRASATIPLVFQPVMMDSLVLVDGGLISNIPADIARELGYDVVITVDATSPLRTPDEIQLPWNTADQIVGIMMQLSNKFQLEKSDIVLKPDLENISSADFDKAKLIIQKGEEIAEEKIEEVISLIESKYQLLSDAEIGEIENYKLKVYGDGLPADFLASFYEDKFSIDDFALKMALLLSTGEYKKVDVEIRKDDEHSEIKIETELNPEIKIVNVFPQSIENFKIKFEVPTKIFRNFFISDSCFTFIPKGKILFSERNVFDLSREILRIFHSNGFPFVKVKNVIFNEGSGILNIYTLDGFVSDVKIYGNKKTRKSIILRDVYFKRGDVLTQKSVIETIQNLWATNLFSQIRFNYKVNDSVEVELDLNESVSQFLRFGFRIDNERGTQIFSDFRDENTFGLNDNFGATFQGGMRNSLLKLEYRVDRFLQTMLTYGVGLFHSERKVYTYGTNFGERGFSTKNEGEIKFIEAGAEISVGGQFEKLGNTLLKYQIEKALVKNVSRINFKDEENLLAKLQLGISIDSRDRAYFPSRGVYLNTYYEMAQKFLGSDVSYSKIFFAYENYNTYFKYGTLKFKFLFGLCDESTPLSQQFFLGSVTGLNSFAGMREDEIYGRQVILGGIEVRFRNPIKILFNNFISLRYDFGSAWEKLEAIRWKDLRQGLGFELGFETPIGALRIKLGKSFIFRTVKQETLLWGQTVFHFSLGFE</sequence>
<dbReference type="Pfam" id="PF01734">
    <property type="entry name" value="Patatin"/>
    <property type="match status" value="1"/>
</dbReference>
<keyword evidence="5" id="KW-0472">Membrane</keyword>
<dbReference type="InterPro" id="IPR050301">
    <property type="entry name" value="NTE"/>
</dbReference>
<evidence type="ECO:0000256" key="4">
    <source>
        <dbReference type="ARBA" id="ARBA00023098"/>
    </source>
</evidence>
<dbReference type="SUPFAM" id="SSF52151">
    <property type="entry name" value="FabD/lysophospholipase-like"/>
    <property type="match status" value="1"/>
</dbReference>
<dbReference type="RefSeq" id="WP_092350256.1">
    <property type="nucleotide sequence ID" value="NZ_CZVW01000014.1"/>
</dbReference>
<name>A0A0P1NV13_9BACT</name>
<feature type="active site" description="Nucleophile" evidence="6">
    <location>
        <position position="81"/>
    </location>
</feature>
<keyword evidence="9" id="KW-1185">Reference proteome</keyword>
<accession>A0A0P1NV13</accession>
<dbReference type="PROSITE" id="PS51635">
    <property type="entry name" value="PNPLA"/>
    <property type="match status" value="1"/>
</dbReference>
<evidence type="ECO:0000256" key="2">
    <source>
        <dbReference type="ARBA" id="ARBA00022801"/>
    </source>
</evidence>
<dbReference type="InterPro" id="IPR016035">
    <property type="entry name" value="Acyl_Trfase/lysoPLipase"/>
</dbReference>
<dbReference type="GO" id="GO:0016787">
    <property type="term" value="F:hydrolase activity"/>
    <property type="evidence" value="ECO:0007669"/>
    <property type="project" value="UniProtKB-UniRule"/>
</dbReference>
<feature type="short sequence motif" description="GXGXXG" evidence="6">
    <location>
        <begin position="52"/>
        <end position="57"/>
    </location>
</feature>
<feature type="short sequence motif" description="GXSXG" evidence="6">
    <location>
        <begin position="79"/>
        <end position="83"/>
    </location>
</feature>
<dbReference type="Proteomes" id="UP000199197">
    <property type="component" value="Unassembled WGS sequence"/>
</dbReference>
<dbReference type="InterPro" id="IPR010827">
    <property type="entry name" value="BamA/TamA_POTRA"/>
</dbReference>
<evidence type="ECO:0000313" key="8">
    <source>
        <dbReference type="EMBL" id="CUT02992.1"/>
    </source>
</evidence>
<feature type="active site" description="Proton acceptor" evidence="6">
    <location>
        <position position="229"/>
    </location>
</feature>